<dbReference type="KEGG" id="pfla:Pflav_002680"/>
<dbReference type="EMBL" id="AP022870">
    <property type="protein sequence ID" value="BCB73858.1"/>
    <property type="molecule type" value="Genomic_DNA"/>
</dbReference>
<dbReference type="AlphaFoldDB" id="A0A6F8XJ85"/>
<organism evidence="1 2">
    <name type="scientific">Phytohabitans flavus</name>
    <dbReference type="NCBI Taxonomy" id="1076124"/>
    <lineage>
        <taxon>Bacteria</taxon>
        <taxon>Bacillati</taxon>
        <taxon>Actinomycetota</taxon>
        <taxon>Actinomycetes</taxon>
        <taxon>Micromonosporales</taxon>
        <taxon>Micromonosporaceae</taxon>
    </lineage>
</organism>
<evidence type="ECO:0000313" key="2">
    <source>
        <dbReference type="Proteomes" id="UP000502508"/>
    </source>
</evidence>
<keyword evidence="2" id="KW-1185">Reference proteome</keyword>
<accession>A0A6F8XJ85</accession>
<dbReference type="Pfam" id="PF13376">
    <property type="entry name" value="OmdA"/>
    <property type="match status" value="1"/>
</dbReference>
<reference evidence="1 2" key="2">
    <citation type="submission" date="2020-03" db="EMBL/GenBank/DDBJ databases">
        <authorList>
            <person name="Ichikawa N."/>
            <person name="Kimura A."/>
            <person name="Kitahashi Y."/>
            <person name="Uohara A."/>
        </authorList>
    </citation>
    <scope>NUCLEOTIDE SEQUENCE [LARGE SCALE GENOMIC DNA]</scope>
    <source>
        <strain evidence="1 2">NBRC 107702</strain>
    </source>
</reference>
<protein>
    <recommendedName>
        <fullName evidence="3">OmdA domain containing protein</fullName>
    </recommendedName>
</protein>
<reference evidence="1 2" key="1">
    <citation type="submission" date="2020-03" db="EMBL/GenBank/DDBJ databases">
        <title>Whole genome shotgun sequence of Phytohabitans flavus NBRC 107702.</title>
        <authorList>
            <person name="Komaki H."/>
            <person name="Tamura T."/>
        </authorList>
    </citation>
    <scope>NUCLEOTIDE SEQUENCE [LARGE SCALE GENOMIC DNA]</scope>
    <source>
        <strain evidence="1 2">NBRC 107702</strain>
    </source>
</reference>
<evidence type="ECO:0000313" key="1">
    <source>
        <dbReference type="EMBL" id="BCB73858.1"/>
    </source>
</evidence>
<evidence type="ECO:0008006" key="3">
    <source>
        <dbReference type="Google" id="ProtNLM"/>
    </source>
</evidence>
<name>A0A6F8XJ85_9ACTN</name>
<proteinExistence type="predicted"/>
<sequence>MEVLDFPGAAAWEGWLAERHATHTEAWLRIAKRHSGLASIQIVDALDVALCYGWIDGQRRSLDEMSFLQRYCPRRPRSSWSQVNVAKIEVLTAAGRMRAPGIAEVDAAKADGRWDAAYASQRNAEVPPDLAAALAADPDAAAAFERLSRSDRYWIILQLLKTRTPEGRAKNVARAVERLKG</sequence>
<gene>
    <name evidence="1" type="ORF">Pflav_002680</name>
</gene>
<dbReference type="RefSeq" id="WP_173033058.1">
    <property type="nucleotide sequence ID" value="NZ_AP022870.1"/>
</dbReference>
<dbReference type="Proteomes" id="UP000502508">
    <property type="component" value="Chromosome"/>
</dbReference>